<accession>A0A7S1AKA6</accession>
<dbReference type="AlphaFoldDB" id="A0A7S1AKA6"/>
<dbReference type="GO" id="GO:0008233">
    <property type="term" value="F:peptidase activity"/>
    <property type="evidence" value="ECO:0007669"/>
    <property type="project" value="UniProtKB-KW"/>
</dbReference>
<dbReference type="InterPro" id="IPR008580">
    <property type="entry name" value="PPPDE_dom"/>
</dbReference>
<evidence type="ECO:0000256" key="2">
    <source>
        <dbReference type="ARBA" id="ARBA00022670"/>
    </source>
</evidence>
<organism evidence="6">
    <name type="scientific">Noctiluca scintillans</name>
    <name type="common">Sea sparkle</name>
    <name type="synonym">Red tide dinoflagellate</name>
    <dbReference type="NCBI Taxonomy" id="2966"/>
    <lineage>
        <taxon>Eukaryota</taxon>
        <taxon>Sar</taxon>
        <taxon>Alveolata</taxon>
        <taxon>Dinophyceae</taxon>
        <taxon>Noctilucales</taxon>
        <taxon>Noctilucaceae</taxon>
        <taxon>Noctiluca</taxon>
    </lineage>
</organism>
<protein>
    <recommendedName>
        <fullName evidence="5">PPPDE domain-containing protein</fullName>
    </recommendedName>
</protein>
<comment type="similarity">
    <text evidence="1">Belongs to the DeSI family.</text>
</comment>
<dbReference type="GO" id="GO:0006508">
    <property type="term" value="P:proteolysis"/>
    <property type="evidence" value="ECO:0007669"/>
    <property type="project" value="UniProtKB-KW"/>
</dbReference>
<evidence type="ECO:0000256" key="1">
    <source>
        <dbReference type="ARBA" id="ARBA00008140"/>
    </source>
</evidence>
<gene>
    <name evidence="6" type="ORF">NSCI0253_LOCUS30743</name>
</gene>
<feature type="region of interest" description="Disordered" evidence="4">
    <location>
        <begin position="314"/>
        <end position="343"/>
    </location>
</feature>
<evidence type="ECO:0000313" key="6">
    <source>
        <dbReference type="EMBL" id="CAD8856391.1"/>
    </source>
</evidence>
<dbReference type="Pfam" id="PF05903">
    <property type="entry name" value="Peptidase_C97"/>
    <property type="match status" value="1"/>
</dbReference>
<feature type="domain" description="PPPDE" evidence="5">
    <location>
        <begin position="52"/>
        <end position="182"/>
    </location>
</feature>
<dbReference type="InterPro" id="IPR042266">
    <property type="entry name" value="PPPDE_sf"/>
</dbReference>
<sequence>MQHSFFQQIINPCYGANGYVKPCYQCCTPSRPSTRRTLGRHHGTRATTECGFQVKLAVSPLGRLGGVAGFHTSVIVGGRELFFGNCGISSFHSCFSHQNNPDLQVIDMGISRYSHLDVARILRKHFLPGTYDILLKNCNSFTDCALYMMCEQRLAWHFRGLDTIGRTVDANGLLRSLLPDRYRPNPLCADWQLEDVIGQIDSEFPFPLGVITADEVDDGYVVCDIDDEGSGSSDREGPESSGFELDFMNLFDHGEFEVDPAAHVAVGHGWWWTLFDLDSFDPDEHHSEGSDDWRAVFAPHVDLRVSNPLSCKPNTGYTQPLRGDPDSGCQFDESDSDGLSEFL</sequence>
<evidence type="ECO:0000256" key="4">
    <source>
        <dbReference type="SAM" id="MobiDB-lite"/>
    </source>
</evidence>
<proteinExistence type="inferred from homology"/>
<keyword evidence="3" id="KW-0378">Hydrolase</keyword>
<dbReference type="PROSITE" id="PS51858">
    <property type="entry name" value="PPPDE"/>
    <property type="match status" value="1"/>
</dbReference>
<evidence type="ECO:0000256" key="3">
    <source>
        <dbReference type="ARBA" id="ARBA00022801"/>
    </source>
</evidence>
<evidence type="ECO:0000259" key="5">
    <source>
        <dbReference type="PROSITE" id="PS51858"/>
    </source>
</evidence>
<keyword evidence="2" id="KW-0645">Protease</keyword>
<dbReference type="EMBL" id="HBFQ01043410">
    <property type="protein sequence ID" value="CAD8856391.1"/>
    <property type="molecule type" value="Transcribed_RNA"/>
</dbReference>
<dbReference type="SMART" id="SM01179">
    <property type="entry name" value="DUF862"/>
    <property type="match status" value="1"/>
</dbReference>
<dbReference type="Gene3D" id="3.90.1720.30">
    <property type="entry name" value="PPPDE domains"/>
    <property type="match status" value="1"/>
</dbReference>
<reference evidence="6" key="1">
    <citation type="submission" date="2021-01" db="EMBL/GenBank/DDBJ databases">
        <authorList>
            <person name="Corre E."/>
            <person name="Pelletier E."/>
            <person name="Niang G."/>
            <person name="Scheremetjew M."/>
            <person name="Finn R."/>
            <person name="Kale V."/>
            <person name="Holt S."/>
            <person name="Cochrane G."/>
            <person name="Meng A."/>
            <person name="Brown T."/>
            <person name="Cohen L."/>
        </authorList>
    </citation>
    <scope>NUCLEOTIDE SEQUENCE</scope>
</reference>
<feature type="compositionally biased region" description="Acidic residues" evidence="4">
    <location>
        <begin position="332"/>
        <end position="343"/>
    </location>
</feature>
<name>A0A7S1AKA6_NOCSC</name>